<dbReference type="GO" id="GO:0002098">
    <property type="term" value="P:tRNA wobble uridine modification"/>
    <property type="evidence" value="ECO:0007669"/>
    <property type="project" value="TreeGrafter"/>
</dbReference>
<dbReference type="Proteomes" id="UP000770661">
    <property type="component" value="Unassembled WGS sequence"/>
</dbReference>
<feature type="region of interest" description="Disordered" evidence="6">
    <location>
        <begin position="559"/>
        <end position="600"/>
    </location>
</feature>
<reference evidence="8" key="1">
    <citation type="submission" date="2020-07" db="EMBL/GenBank/DDBJ databases">
        <title>The High-quality genome of the commercially important snow crab, Chionoecetes opilio.</title>
        <authorList>
            <person name="Jeong J.-H."/>
            <person name="Ryu S."/>
        </authorList>
    </citation>
    <scope>NUCLEOTIDE SEQUENCE</scope>
    <source>
        <strain evidence="8">MADBK_172401_WGS</strain>
        <tissue evidence="8">Digestive gland</tissue>
    </source>
</reference>
<evidence type="ECO:0000256" key="5">
    <source>
        <dbReference type="ARBA" id="ARBA00022884"/>
    </source>
</evidence>
<dbReference type="SUPFAM" id="SSF54928">
    <property type="entry name" value="RNA-binding domain, RBD"/>
    <property type="match status" value="1"/>
</dbReference>
<dbReference type="SUPFAM" id="SSF51197">
    <property type="entry name" value="Clavaminate synthase-like"/>
    <property type="match status" value="1"/>
</dbReference>
<name>A0A8J5CY63_CHIOP</name>
<dbReference type="InterPro" id="IPR005123">
    <property type="entry name" value="Oxoglu/Fe-dep_dioxygenase_dom"/>
</dbReference>
<dbReference type="GO" id="GO:0005737">
    <property type="term" value="C:cytoplasm"/>
    <property type="evidence" value="ECO:0007669"/>
    <property type="project" value="TreeGrafter"/>
</dbReference>
<organism evidence="8 9">
    <name type="scientific">Chionoecetes opilio</name>
    <name type="common">Atlantic snow crab</name>
    <name type="synonym">Cancer opilio</name>
    <dbReference type="NCBI Taxonomy" id="41210"/>
    <lineage>
        <taxon>Eukaryota</taxon>
        <taxon>Metazoa</taxon>
        <taxon>Ecdysozoa</taxon>
        <taxon>Arthropoda</taxon>
        <taxon>Crustacea</taxon>
        <taxon>Multicrustacea</taxon>
        <taxon>Malacostraca</taxon>
        <taxon>Eumalacostraca</taxon>
        <taxon>Eucarida</taxon>
        <taxon>Decapoda</taxon>
        <taxon>Pleocyemata</taxon>
        <taxon>Brachyura</taxon>
        <taxon>Eubrachyura</taxon>
        <taxon>Majoidea</taxon>
        <taxon>Majidae</taxon>
        <taxon>Chionoecetes</taxon>
    </lineage>
</organism>
<dbReference type="InterPro" id="IPR027450">
    <property type="entry name" value="AlkB-like"/>
</dbReference>
<dbReference type="GO" id="GO:0000049">
    <property type="term" value="F:tRNA binding"/>
    <property type="evidence" value="ECO:0007669"/>
    <property type="project" value="TreeGrafter"/>
</dbReference>
<feature type="compositionally biased region" description="Basic and acidic residues" evidence="6">
    <location>
        <begin position="574"/>
        <end position="585"/>
    </location>
</feature>
<dbReference type="Pfam" id="PF13532">
    <property type="entry name" value="2OG-FeII_Oxy_2"/>
    <property type="match status" value="1"/>
</dbReference>
<keyword evidence="5" id="KW-0694">RNA-binding</keyword>
<dbReference type="Pfam" id="PF08241">
    <property type="entry name" value="Methyltransf_11"/>
    <property type="match status" value="1"/>
</dbReference>
<dbReference type="InterPro" id="IPR051422">
    <property type="entry name" value="AlkB_tRNA_MeTrf/Diox"/>
</dbReference>
<dbReference type="InterPro" id="IPR029063">
    <property type="entry name" value="SAM-dependent_MTases_sf"/>
</dbReference>
<dbReference type="InterPro" id="IPR013216">
    <property type="entry name" value="Methyltransf_11"/>
</dbReference>
<feature type="region of interest" description="Disordered" evidence="6">
    <location>
        <begin position="385"/>
        <end position="413"/>
    </location>
</feature>
<evidence type="ECO:0000256" key="3">
    <source>
        <dbReference type="ARBA" id="ARBA00022679"/>
    </source>
</evidence>
<dbReference type="PROSITE" id="PS51471">
    <property type="entry name" value="FE2OG_OXY"/>
    <property type="match status" value="1"/>
</dbReference>
<dbReference type="PANTHER" id="PTHR13069">
    <property type="entry name" value="ALKYLATED DNA REPAIR PROTEIN ALKB HOMOLOG 8"/>
    <property type="match status" value="1"/>
</dbReference>
<dbReference type="Gene3D" id="2.60.120.590">
    <property type="entry name" value="Alpha-ketoglutarate-dependent dioxygenase AlkB-like"/>
    <property type="match status" value="1"/>
</dbReference>
<dbReference type="Gene3D" id="3.30.70.330">
    <property type="match status" value="1"/>
</dbReference>
<dbReference type="PANTHER" id="PTHR13069:SF21">
    <property type="entry name" value="ALKYLATED DNA REPAIR PROTEIN ALKB HOMOLOG 8"/>
    <property type="match status" value="1"/>
</dbReference>
<evidence type="ECO:0000256" key="2">
    <source>
        <dbReference type="ARBA" id="ARBA00022603"/>
    </source>
</evidence>
<dbReference type="GO" id="GO:0008757">
    <property type="term" value="F:S-adenosylmethionine-dependent methyltransferase activity"/>
    <property type="evidence" value="ECO:0007669"/>
    <property type="project" value="InterPro"/>
</dbReference>
<dbReference type="GO" id="GO:0030488">
    <property type="term" value="P:tRNA methylation"/>
    <property type="evidence" value="ECO:0007669"/>
    <property type="project" value="TreeGrafter"/>
</dbReference>
<sequence>MENCRRDWNKAKKKITRCIHILQRDLPDILISEHPTKHIFLGNAGLTTNADESSLVELITSVGCGLEALTLLPGKQYSFASFTSPEQARAVLAAAHGHLEVRGSTSPVYMAFVDKVPMDPSPIKFRFPPGLSMLEEFVTPKEELQLLNLVDWAAAPPAVAQGEAAHQGSTPLFIFSSVTIDCLSRCKCDEEEEKEDRGSVMKHRQVRHFGYEFQYSNNCVDKRRPLPQGLPPPIDYLLRRLVDRGCMPSLPDQLTINRYLPGQGIPPHVDTHSSFTDELLSLSLGGGVNMDFRYVGGGGSSVEGSRDKPPHYVVYLPPRSVCVMTGPARYEWSHGICPRMTDVVASRNSATGLQLLPRQERISFTFRKIRQGECPCQNARVCDSYGKEQKDSSQGESKGSPSPPEPPSERSAARLERDHVLQVYDQIAEHFSVTRHKPWPQVLEFVLSLAPGSLLLDVGCGNGKYMGHNKRVLQMGCDTSFELMKICNTRGFEVLTCNCLQLPYRDYVFDATVCIAVIHHLATEGRRLAAVREMARVLRVGGRGLIYVWAMEQRRGDKKSAYLKQNKESSGAETIKDVNSEDKASPNRHHNKGGEAVRSGAASLPVHVNRTEFMQQDMLVPWKLKPSKKYESRCERRRCDRGCVGVGGHGCRNNKVQGGDPTADALHISNCCVLASQENVRCDKCVSKSRKKVVCGENRGDQVFHRYYHVFKQGELEVLCSQLNVRIVKSYYDEGNWCIIFQKVS</sequence>
<comment type="caution">
    <text evidence="8">The sequence shown here is derived from an EMBL/GenBank/DDBJ whole genome shotgun (WGS) entry which is preliminary data.</text>
</comment>
<proteinExistence type="predicted"/>
<dbReference type="GO" id="GO:0106335">
    <property type="term" value="F:tRNA (5-carboxymethyluridine(34)-5-O)-methyltransferase activity"/>
    <property type="evidence" value="ECO:0007669"/>
    <property type="project" value="TreeGrafter"/>
</dbReference>
<dbReference type="InterPro" id="IPR037151">
    <property type="entry name" value="AlkB-like_sf"/>
</dbReference>
<keyword evidence="2" id="KW-0489">Methyltransferase</keyword>
<feature type="domain" description="Fe2OG dioxygenase" evidence="7">
    <location>
        <begin position="250"/>
        <end position="370"/>
    </location>
</feature>
<gene>
    <name evidence="8" type="primary">alkbh8</name>
    <name evidence="8" type="ORF">GWK47_044319</name>
</gene>
<dbReference type="CDD" id="cd02440">
    <property type="entry name" value="AdoMet_MTases"/>
    <property type="match status" value="1"/>
</dbReference>
<evidence type="ECO:0000256" key="4">
    <source>
        <dbReference type="ARBA" id="ARBA00022833"/>
    </source>
</evidence>
<evidence type="ECO:0000256" key="1">
    <source>
        <dbReference type="ARBA" id="ARBA00001954"/>
    </source>
</evidence>
<evidence type="ECO:0000259" key="7">
    <source>
        <dbReference type="PROSITE" id="PS51471"/>
    </source>
</evidence>
<accession>A0A8J5CY63</accession>
<dbReference type="AlphaFoldDB" id="A0A8J5CY63"/>
<evidence type="ECO:0000313" key="9">
    <source>
        <dbReference type="Proteomes" id="UP000770661"/>
    </source>
</evidence>
<dbReference type="OrthoDB" id="271595at2759"/>
<dbReference type="GO" id="GO:0005634">
    <property type="term" value="C:nucleus"/>
    <property type="evidence" value="ECO:0007669"/>
    <property type="project" value="TreeGrafter"/>
</dbReference>
<dbReference type="SUPFAM" id="SSF53335">
    <property type="entry name" value="S-adenosyl-L-methionine-dependent methyltransferases"/>
    <property type="match status" value="1"/>
</dbReference>
<evidence type="ECO:0000313" key="8">
    <source>
        <dbReference type="EMBL" id="KAG0722537.1"/>
    </source>
</evidence>
<protein>
    <submittedName>
        <fullName evidence="8">Alkylated DNA repair protein alkB 8</fullName>
    </submittedName>
</protein>
<evidence type="ECO:0000256" key="6">
    <source>
        <dbReference type="SAM" id="MobiDB-lite"/>
    </source>
</evidence>
<dbReference type="Gene3D" id="3.40.50.150">
    <property type="entry name" value="Vaccinia Virus protein VP39"/>
    <property type="match status" value="1"/>
</dbReference>
<comment type="cofactor">
    <cofactor evidence="1">
        <name>Fe(2+)</name>
        <dbReference type="ChEBI" id="CHEBI:29033"/>
    </cofactor>
</comment>
<keyword evidence="9" id="KW-1185">Reference proteome</keyword>
<keyword evidence="3" id="KW-0808">Transferase</keyword>
<dbReference type="EMBL" id="JACEEZ010009408">
    <property type="protein sequence ID" value="KAG0722537.1"/>
    <property type="molecule type" value="Genomic_DNA"/>
</dbReference>
<keyword evidence="4" id="KW-0862">Zinc</keyword>
<dbReference type="InterPro" id="IPR012677">
    <property type="entry name" value="Nucleotide-bd_a/b_plait_sf"/>
</dbReference>
<dbReference type="InterPro" id="IPR035979">
    <property type="entry name" value="RBD_domain_sf"/>
</dbReference>